<dbReference type="InterPro" id="IPR001242">
    <property type="entry name" value="Condensation_dom"/>
</dbReference>
<comment type="caution">
    <text evidence="2">The sequence shown here is derived from an EMBL/GenBank/DDBJ whole genome shotgun (WGS) entry which is preliminary data.</text>
</comment>
<dbReference type="GO" id="GO:0044550">
    <property type="term" value="P:secondary metabolite biosynthetic process"/>
    <property type="evidence" value="ECO:0007669"/>
    <property type="project" value="TreeGrafter"/>
</dbReference>
<evidence type="ECO:0000313" key="3">
    <source>
        <dbReference type="Proteomes" id="UP001150879"/>
    </source>
</evidence>
<dbReference type="PANTHER" id="PTHR45527:SF12">
    <property type="entry name" value="NONRIBOSOMAL PEPTIDE SYNTHETASE IVOA"/>
    <property type="match status" value="1"/>
</dbReference>
<dbReference type="AlphaFoldDB" id="A0A9W9T330"/>
<dbReference type="Pfam" id="PF00668">
    <property type="entry name" value="Condensation"/>
    <property type="match status" value="1"/>
</dbReference>
<protein>
    <submittedName>
        <fullName evidence="2">Acetyl-CoA synthetase-like protein</fullName>
    </submittedName>
</protein>
<sequence length="443" mass="48924">MTSEIINQQLLPPPRLGEPFTQVAIIEESGSSRHRVLLRMTHAEYDAVSVDAVWESLKRLIEGTVPHPQPPFSAFLYHQQQSIAPKTYKYWTNLLSGSSMTSLGSSSTAIGQYPSQVAHLAPQTIQCVNPQSEGMTIATLVKAAWAVTLSRFSNSQDVVFGDTVSTRGTVKASLMNAMGCCATPLPVRVQLSNEATVRELLHKIRGQQIQSLDHAQLEFGDILQGCTDWVTSTRFTSTFNHISEQTRTLDMGSHEYAISSFETPDATWTVDVGVTAVSRNGELDLRISYRPGSISKEMALKYLCTLGDTVRTFLDDSSQTLKETMSPFETPIIPRMTKPQKKGPIVQLTKLISKEDGMTCHKLKKTPEWEAVLQHRRGVESRKTRIASFAQRGGDLLDAVYLSSLLGDGDRSISALDILAESQEDGDGHRRRGARLSKWCGPV</sequence>
<reference evidence="2" key="1">
    <citation type="submission" date="2022-11" db="EMBL/GenBank/DDBJ databases">
        <authorList>
            <person name="Petersen C."/>
        </authorList>
    </citation>
    <scope>NUCLEOTIDE SEQUENCE</scope>
    <source>
        <strain evidence="2">IBT 16849</strain>
    </source>
</reference>
<proteinExistence type="predicted"/>
<dbReference type="OrthoDB" id="4263912at2759"/>
<evidence type="ECO:0000313" key="2">
    <source>
        <dbReference type="EMBL" id="KAJ5206870.1"/>
    </source>
</evidence>
<evidence type="ECO:0000259" key="1">
    <source>
        <dbReference type="Pfam" id="PF00668"/>
    </source>
</evidence>
<dbReference type="GO" id="GO:0031177">
    <property type="term" value="F:phosphopantetheine binding"/>
    <property type="evidence" value="ECO:0007669"/>
    <property type="project" value="TreeGrafter"/>
</dbReference>
<feature type="domain" description="Condensation" evidence="1">
    <location>
        <begin position="30"/>
        <end position="329"/>
    </location>
</feature>
<name>A0A9W9T330_9EURO</name>
<dbReference type="SUPFAM" id="SSF52777">
    <property type="entry name" value="CoA-dependent acyltransferases"/>
    <property type="match status" value="2"/>
</dbReference>
<keyword evidence="3" id="KW-1185">Reference proteome</keyword>
<dbReference type="Proteomes" id="UP001150879">
    <property type="component" value="Unassembled WGS sequence"/>
</dbReference>
<dbReference type="EMBL" id="JAPQKP010000002">
    <property type="protein sequence ID" value="KAJ5206870.1"/>
    <property type="molecule type" value="Genomic_DNA"/>
</dbReference>
<dbReference type="GO" id="GO:0003824">
    <property type="term" value="F:catalytic activity"/>
    <property type="evidence" value="ECO:0007669"/>
    <property type="project" value="InterPro"/>
</dbReference>
<reference evidence="2" key="2">
    <citation type="journal article" date="2023" name="IMA Fungus">
        <title>Comparative genomic study of the Penicillium genus elucidates a diverse pangenome and 15 lateral gene transfer events.</title>
        <authorList>
            <person name="Petersen C."/>
            <person name="Sorensen T."/>
            <person name="Nielsen M.R."/>
            <person name="Sondergaard T.E."/>
            <person name="Sorensen J.L."/>
            <person name="Fitzpatrick D.A."/>
            <person name="Frisvad J.C."/>
            <person name="Nielsen K.L."/>
        </authorList>
    </citation>
    <scope>NUCLEOTIDE SEQUENCE</scope>
    <source>
        <strain evidence="2">IBT 16849</strain>
    </source>
</reference>
<dbReference type="PANTHER" id="PTHR45527">
    <property type="entry name" value="NONRIBOSOMAL PEPTIDE SYNTHETASE"/>
    <property type="match status" value="1"/>
</dbReference>
<organism evidence="2 3">
    <name type="scientific">Penicillium cf. griseofulvum</name>
    <dbReference type="NCBI Taxonomy" id="2972120"/>
    <lineage>
        <taxon>Eukaryota</taxon>
        <taxon>Fungi</taxon>
        <taxon>Dikarya</taxon>
        <taxon>Ascomycota</taxon>
        <taxon>Pezizomycotina</taxon>
        <taxon>Eurotiomycetes</taxon>
        <taxon>Eurotiomycetidae</taxon>
        <taxon>Eurotiales</taxon>
        <taxon>Aspergillaceae</taxon>
        <taxon>Penicillium</taxon>
    </lineage>
</organism>
<dbReference type="GO" id="GO:0043041">
    <property type="term" value="P:amino acid activation for nonribosomal peptide biosynthetic process"/>
    <property type="evidence" value="ECO:0007669"/>
    <property type="project" value="TreeGrafter"/>
</dbReference>
<gene>
    <name evidence="2" type="ORF">N7472_003318</name>
</gene>
<dbReference type="Gene3D" id="3.30.559.30">
    <property type="entry name" value="Nonribosomal peptide synthetase, condensation domain"/>
    <property type="match status" value="1"/>
</dbReference>
<dbReference type="GO" id="GO:0005737">
    <property type="term" value="C:cytoplasm"/>
    <property type="evidence" value="ECO:0007669"/>
    <property type="project" value="TreeGrafter"/>
</dbReference>
<accession>A0A9W9T330</accession>